<dbReference type="EMBL" id="JBHSIU010000126">
    <property type="protein sequence ID" value="MFC5007488.1"/>
    <property type="molecule type" value="Genomic_DNA"/>
</dbReference>
<keyword evidence="1" id="KW-0472">Membrane</keyword>
<keyword evidence="1" id="KW-0812">Transmembrane</keyword>
<protein>
    <recommendedName>
        <fullName evidence="4">Integral membrane protein</fullName>
    </recommendedName>
</protein>
<evidence type="ECO:0000313" key="3">
    <source>
        <dbReference type="Proteomes" id="UP001595912"/>
    </source>
</evidence>
<accession>A0ABV9WKE0</accession>
<gene>
    <name evidence="2" type="ORF">ACFPIJ_57980</name>
</gene>
<dbReference type="RefSeq" id="WP_380128129.1">
    <property type="nucleotide sequence ID" value="NZ_JBHSIU010000126.1"/>
</dbReference>
<evidence type="ECO:0008006" key="4">
    <source>
        <dbReference type="Google" id="ProtNLM"/>
    </source>
</evidence>
<dbReference type="Proteomes" id="UP001595912">
    <property type="component" value="Unassembled WGS sequence"/>
</dbReference>
<proteinExistence type="predicted"/>
<evidence type="ECO:0000313" key="2">
    <source>
        <dbReference type="EMBL" id="MFC5007488.1"/>
    </source>
</evidence>
<comment type="caution">
    <text evidence="2">The sequence shown here is derived from an EMBL/GenBank/DDBJ whole genome shotgun (WGS) entry which is preliminary data.</text>
</comment>
<reference evidence="3" key="1">
    <citation type="journal article" date="2019" name="Int. J. Syst. Evol. Microbiol.">
        <title>The Global Catalogue of Microorganisms (GCM) 10K type strain sequencing project: providing services to taxonomists for standard genome sequencing and annotation.</title>
        <authorList>
            <consortium name="The Broad Institute Genomics Platform"/>
            <consortium name="The Broad Institute Genome Sequencing Center for Infectious Disease"/>
            <person name="Wu L."/>
            <person name="Ma J."/>
        </authorList>
    </citation>
    <scope>NUCLEOTIDE SEQUENCE [LARGE SCALE GENOMIC DNA]</scope>
    <source>
        <strain evidence="3">CGMCC 4.7152</strain>
    </source>
</reference>
<feature type="transmembrane region" description="Helical" evidence="1">
    <location>
        <begin position="88"/>
        <end position="113"/>
    </location>
</feature>
<organism evidence="2 3">
    <name type="scientific">Dactylosporangium cerinum</name>
    <dbReference type="NCBI Taxonomy" id="1434730"/>
    <lineage>
        <taxon>Bacteria</taxon>
        <taxon>Bacillati</taxon>
        <taxon>Actinomycetota</taxon>
        <taxon>Actinomycetes</taxon>
        <taxon>Micromonosporales</taxon>
        <taxon>Micromonosporaceae</taxon>
        <taxon>Dactylosporangium</taxon>
    </lineage>
</organism>
<evidence type="ECO:0000256" key="1">
    <source>
        <dbReference type="SAM" id="Phobius"/>
    </source>
</evidence>
<keyword evidence="3" id="KW-1185">Reference proteome</keyword>
<name>A0ABV9WKE0_9ACTN</name>
<keyword evidence="1" id="KW-1133">Transmembrane helix</keyword>
<sequence>MGEARMSAVRGAPNEDVQRLRAPVLAPVLGVLPGPDEEPVSTADLGTALQLTPYEVRLGSSAARTRACIARLAVTANWEPSSGAQRRLTVVAGVAGVAAVLTVLLFAALITLWRADDDIWPSGLSTYLRAAVHGSPLAGVLDRGAWQRGWPVTVAANTWRSVWPAVWPALRPSVWPSVWPAVVHDLAAGR</sequence>